<dbReference type="EC" id="3.1.1.116" evidence="14"/>
<evidence type="ECO:0000256" key="6">
    <source>
        <dbReference type="ARBA" id="ARBA00022723"/>
    </source>
</evidence>
<dbReference type="InParanoid" id="A0A2R5G8R4"/>
<dbReference type="OrthoDB" id="40415at2759"/>
<evidence type="ECO:0000256" key="1">
    <source>
        <dbReference type="ARBA" id="ARBA00001913"/>
    </source>
</evidence>
<proteinExistence type="predicted"/>
<keyword evidence="5" id="KW-0812">Transmembrane</keyword>
<feature type="domain" description="Fungal lipase-type" evidence="15">
    <location>
        <begin position="195"/>
        <end position="334"/>
    </location>
</feature>
<keyword evidence="17" id="KW-1185">Reference proteome</keyword>
<dbReference type="CDD" id="cd00519">
    <property type="entry name" value="Lipase_3"/>
    <property type="match status" value="1"/>
</dbReference>
<dbReference type="Proteomes" id="UP000241890">
    <property type="component" value="Unassembled WGS sequence"/>
</dbReference>
<dbReference type="InterPro" id="IPR029058">
    <property type="entry name" value="AB_hydrolase_fold"/>
</dbReference>
<comment type="caution">
    <text evidence="16">The sequence shown here is derived from an EMBL/GenBank/DDBJ whole genome shotgun (WGS) entry which is preliminary data.</text>
</comment>
<dbReference type="PANTHER" id="PTHR45792">
    <property type="entry name" value="DIACYLGLYCEROL LIPASE HOMOLOG-RELATED"/>
    <property type="match status" value="1"/>
</dbReference>
<keyword evidence="7" id="KW-0378">Hydrolase</keyword>
<evidence type="ECO:0000256" key="11">
    <source>
        <dbReference type="ARBA" id="ARBA00023098"/>
    </source>
</evidence>
<evidence type="ECO:0000256" key="8">
    <source>
        <dbReference type="ARBA" id="ARBA00022837"/>
    </source>
</evidence>
<evidence type="ECO:0000256" key="14">
    <source>
        <dbReference type="ARBA" id="ARBA00026104"/>
    </source>
</evidence>
<evidence type="ECO:0000313" key="17">
    <source>
        <dbReference type="Proteomes" id="UP000241890"/>
    </source>
</evidence>
<keyword evidence="3" id="KW-1003">Cell membrane</keyword>
<reference evidence="16 17" key="1">
    <citation type="submission" date="2017-12" db="EMBL/GenBank/DDBJ databases">
        <title>Sequencing, de novo assembly and annotation of complete genome of a new Thraustochytrid species, strain FCC1311.</title>
        <authorList>
            <person name="Sedici K."/>
            <person name="Godart F."/>
            <person name="Aiese Cigliano R."/>
            <person name="Sanseverino W."/>
            <person name="Barakat M."/>
            <person name="Ortet P."/>
            <person name="Marechal E."/>
            <person name="Cagnac O."/>
            <person name="Amato A."/>
        </authorList>
    </citation>
    <scope>NUCLEOTIDE SEQUENCE [LARGE SCALE GENOMIC DNA]</scope>
</reference>
<name>A0A2R5G8R4_9STRA</name>
<dbReference type="SUPFAM" id="SSF53474">
    <property type="entry name" value="alpha/beta-Hydrolases"/>
    <property type="match status" value="1"/>
</dbReference>
<keyword evidence="6" id="KW-0479">Metal-binding</keyword>
<evidence type="ECO:0000256" key="12">
    <source>
        <dbReference type="ARBA" id="ARBA00023136"/>
    </source>
</evidence>
<comment type="catalytic activity">
    <reaction evidence="13">
        <text>a 1,2-diacyl-sn-glycerol + H2O = a 2-acylglycerol + a fatty acid + H(+)</text>
        <dbReference type="Rhea" id="RHEA:33275"/>
        <dbReference type="ChEBI" id="CHEBI:15377"/>
        <dbReference type="ChEBI" id="CHEBI:15378"/>
        <dbReference type="ChEBI" id="CHEBI:17389"/>
        <dbReference type="ChEBI" id="CHEBI:17815"/>
        <dbReference type="ChEBI" id="CHEBI:28868"/>
        <dbReference type="EC" id="3.1.1.116"/>
    </reaction>
    <physiologicalReaction direction="left-to-right" evidence="13">
        <dbReference type="Rhea" id="RHEA:33276"/>
    </physiologicalReaction>
</comment>
<protein>
    <recommendedName>
        <fullName evidence="14">sn-1-specific diacylglycerol lipase</fullName>
        <ecNumber evidence="14">3.1.1.116</ecNumber>
    </recommendedName>
</protein>
<evidence type="ECO:0000256" key="13">
    <source>
        <dbReference type="ARBA" id="ARBA00024531"/>
    </source>
</evidence>
<dbReference type="GO" id="GO:0016298">
    <property type="term" value="F:lipase activity"/>
    <property type="evidence" value="ECO:0007669"/>
    <property type="project" value="TreeGrafter"/>
</dbReference>
<dbReference type="AlphaFoldDB" id="A0A2R5G8R4"/>
<keyword evidence="10" id="KW-1133">Transmembrane helix</keyword>
<evidence type="ECO:0000256" key="9">
    <source>
        <dbReference type="ARBA" id="ARBA00022963"/>
    </source>
</evidence>
<dbReference type="Gene3D" id="3.40.50.1820">
    <property type="entry name" value="alpha/beta hydrolase"/>
    <property type="match status" value="1"/>
</dbReference>
<sequence length="447" mass="49719">MKLAGTFMTGGYLHSAYFWLSVVGMGASDAVLNAAMKSRALARSVQRHGDAHIGQNSAAVKWAVVEALVRFSRLATATAERLKLRNPLALHKGAQELVRLQRRYRWHREGVESRVRLDGARLFVLDRLMQFSAAAYGWKTLKFLGLGRAGMRSNRSGIQLLTGVDARDIRLVQDTSRTFRPGYFVCVDHVTRNVVVTIRGTMRLQDVVTDLSCEETSLMLYDEANDEHLHGTAHGGFLQAAHNVKAEVQDTVESAMREFPAYGLQVTGHSLGGACATLLALIWSQEAVFASREVRAVSFAAPCCLSHSLARSKYAKKHISSLVLGDDFVCRLSLVSVEGFFRTCDELVQLAKNHMLCEDSGRKTLERIRAEGQARRDRLFPGGRVFHIPLQSRYEPARHDVYMAEEVDPALSLSEIVLTPKMFNVHLPTRYLNALPNGDSCSDFKKA</sequence>
<evidence type="ECO:0000256" key="10">
    <source>
        <dbReference type="ARBA" id="ARBA00022989"/>
    </source>
</evidence>
<evidence type="ECO:0000259" key="15">
    <source>
        <dbReference type="Pfam" id="PF01764"/>
    </source>
</evidence>
<dbReference type="GO" id="GO:0016042">
    <property type="term" value="P:lipid catabolic process"/>
    <property type="evidence" value="ECO:0007669"/>
    <property type="project" value="UniProtKB-KW"/>
</dbReference>
<keyword evidence="12" id="KW-0472">Membrane</keyword>
<dbReference type="PANTHER" id="PTHR45792:SF8">
    <property type="entry name" value="DIACYLGLYCEROL LIPASE-ALPHA"/>
    <property type="match status" value="1"/>
</dbReference>
<gene>
    <name evidence="16" type="ORF">FCC1311_036582</name>
</gene>
<dbReference type="InterPro" id="IPR002921">
    <property type="entry name" value="Fungal_lipase-type"/>
</dbReference>
<evidence type="ECO:0000256" key="7">
    <source>
        <dbReference type="ARBA" id="ARBA00022801"/>
    </source>
</evidence>
<organism evidence="16 17">
    <name type="scientific">Hondaea fermentalgiana</name>
    <dbReference type="NCBI Taxonomy" id="2315210"/>
    <lineage>
        <taxon>Eukaryota</taxon>
        <taxon>Sar</taxon>
        <taxon>Stramenopiles</taxon>
        <taxon>Bigyra</taxon>
        <taxon>Labyrinthulomycetes</taxon>
        <taxon>Thraustochytrida</taxon>
        <taxon>Thraustochytriidae</taxon>
        <taxon>Hondaea</taxon>
    </lineage>
</organism>
<dbReference type="GO" id="GO:0046872">
    <property type="term" value="F:metal ion binding"/>
    <property type="evidence" value="ECO:0007669"/>
    <property type="project" value="UniProtKB-KW"/>
</dbReference>
<evidence type="ECO:0000256" key="2">
    <source>
        <dbReference type="ARBA" id="ARBA00004651"/>
    </source>
</evidence>
<dbReference type="GO" id="GO:0005886">
    <property type="term" value="C:plasma membrane"/>
    <property type="evidence" value="ECO:0007669"/>
    <property type="project" value="UniProtKB-SubCell"/>
</dbReference>
<comment type="subcellular location">
    <subcellularLocation>
        <location evidence="2">Cell membrane</location>
        <topology evidence="2">Multi-pass membrane protein</topology>
    </subcellularLocation>
</comment>
<keyword evidence="11" id="KW-0443">Lipid metabolism</keyword>
<evidence type="ECO:0000313" key="16">
    <source>
        <dbReference type="EMBL" id="GBG27437.1"/>
    </source>
</evidence>
<comment type="cofactor">
    <cofactor evidence="1">
        <name>Ca(2+)</name>
        <dbReference type="ChEBI" id="CHEBI:29108"/>
    </cofactor>
</comment>
<keyword evidence="8" id="KW-0106">Calcium</keyword>
<keyword evidence="9" id="KW-0442">Lipid degradation</keyword>
<evidence type="ECO:0000256" key="5">
    <source>
        <dbReference type="ARBA" id="ARBA00022692"/>
    </source>
</evidence>
<evidence type="ECO:0000256" key="3">
    <source>
        <dbReference type="ARBA" id="ARBA00022475"/>
    </source>
</evidence>
<evidence type="ECO:0000256" key="4">
    <source>
        <dbReference type="ARBA" id="ARBA00022553"/>
    </source>
</evidence>
<keyword evidence="4" id="KW-0597">Phosphoprotein</keyword>
<dbReference type="EMBL" id="BEYU01000031">
    <property type="protein sequence ID" value="GBG27437.1"/>
    <property type="molecule type" value="Genomic_DNA"/>
</dbReference>
<dbReference type="InterPro" id="IPR052214">
    <property type="entry name" value="DAG_Lipase-Related"/>
</dbReference>
<dbReference type="Pfam" id="PF01764">
    <property type="entry name" value="Lipase_3"/>
    <property type="match status" value="1"/>
</dbReference>
<accession>A0A2R5G8R4</accession>